<evidence type="ECO:0000259" key="5">
    <source>
        <dbReference type="PROSITE" id="PS51464"/>
    </source>
</evidence>
<dbReference type="EMBL" id="JYNX01000023">
    <property type="protein sequence ID" value="KMO83382.1"/>
    <property type="molecule type" value="Genomic_DNA"/>
</dbReference>
<dbReference type="Gene3D" id="3.40.50.10490">
    <property type="entry name" value="Glucose-6-phosphate isomerase like protein, domain 1"/>
    <property type="match status" value="2"/>
</dbReference>
<dbReference type="PANTHER" id="PTHR32502:SF3">
    <property type="entry name" value="D-GALACTOSAMINE-6-PHOSPHATE DEAMINASE AGAS-RELATED"/>
    <property type="match status" value="1"/>
</dbReference>
<dbReference type="CDD" id="cd05008">
    <property type="entry name" value="SIS_GlmS_GlmD_1"/>
    <property type="match status" value="1"/>
</dbReference>
<dbReference type="SUPFAM" id="SSF53697">
    <property type="entry name" value="SIS domain"/>
    <property type="match status" value="1"/>
</dbReference>
<comment type="caution">
    <text evidence="6">The sequence shown here is derived from an EMBL/GenBank/DDBJ whole genome shotgun (WGS) entry which is preliminary data.</text>
</comment>
<dbReference type="InterPro" id="IPR035464">
    <property type="entry name" value="SIS_AgaS"/>
</dbReference>
<keyword evidence="2" id="KW-0677">Repeat</keyword>
<accession>A0A0J6WNX2</accession>
<keyword evidence="7" id="KW-1185">Reference proteome</keyword>
<dbReference type="GO" id="GO:0009401">
    <property type="term" value="P:phosphoenolpyruvate-dependent sugar phosphotransferase system"/>
    <property type="evidence" value="ECO:0007669"/>
    <property type="project" value="TreeGrafter"/>
</dbReference>
<dbReference type="Proteomes" id="UP000036176">
    <property type="component" value="Unassembled WGS sequence"/>
</dbReference>
<evidence type="ECO:0000256" key="4">
    <source>
        <dbReference type="ARBA" id="ARBA00029292"/>
    </source>
</evidence>
<dbReference type="GO" id="GO:0016787">
    <property type="term" value="F:hydrolase activity"/>
    <property type="evidence" value="ECO:0007669"/>
    <property type="project" value="UniProtKB-KW"/>
</dbReference>
<proteinExistence type="inferred from homology"/>
<dbReference type="OrthoDB" id="9779207at2"/>
<feature type="domain" description="SIS" evidence="5">
    <location>
        <begin position="211"/>
        <end position="359"/>
    </location>
</feature>
<gene>
    <name evidence="6" type="primary">agaS</name>
    <name evidence="6" type="ORF">MCHUDSM44219_01220</name>
</gene>
<dbReference type="CDD" id="cd05010">
    <property type="entry name" value="SIS_AgaS_like"/>
    <property type="match status" value="1"/>
</dbReference>
<dbReference type="PATRIC" id="fig|1800.3.peg.1226"/>
<keyword evidence="6" id="KW-0413">Isomerase</keyword>
<evidence type="ECO:0000313" key="7">
    <source>
        <dbReference type="Proteomes" id="UP000036176"/>
    </source>
</evidence>
<evidence type="ECO:0000256" key="2">
    <source>
        <dbReference type="ARBA" id="ARBA00022737"/>
    </source>
</evidence>
<dbReference type="PANTHER" id="PTHR32502">
    <property type="entry name" value="N-ACETYLGALACTOSAMINE PERMEASE II COMPONENT-RELATED"/>
    <property type="match status" value="1"/>
</dbReference>
<dbReference type="InterPro" id="IPR035466">
    <property type="entry name" value="GlmS/AgaS_SIS"/>
</dbReference>
<protein>
    <submittedName>
        <fullName evidence="6">Putative tagatose-6-phosphate ketose/aldose isomerase</fullName>
        <ecNumber evidence="6">5.3.1.-</ecNumber>
    </submittedName>
</protein>
<comment type="similarity">
    <text evidence="1">Belongs to the SIS family. AgaS subfamily.</text>
</comment>
<dbReference type="EC" id="5.3.1.-" evidence="6"/>
<keyword evidence="3" id="KW-0378">Hydrolase</keyword>
<evidence type="ECO:0000256" key="3">
    <source>
        <dbReference type="ARBA" id="ARBA00022801"/>
    </source>
</evidence>
<dbReference type="PROSITE" id="PS51464">
    <property type="entry name" value="SIS"/>
    <property type="match status" value="2"/>
</dbReference>
<evidence type="ECO:0000313" key="6">
    <source>
        <dbReference type="EMBL" id="KMO83382.1"/>
    </source>
</evidence>
<feature type="domain" description="SIS" evidence="5">
    <location>
        <begin position="44"/>
        <end position="189"/>
    </location>
</feature>
<dbReference type="RefSeq" id="WP_048417309.1">
    <property type="nucleotide sequence ID" value="NZ_JYNX01000023.1"/>
</dbReference>
<dbReference type="Pfam" id="PF01380">
    <property type="entry name" value="SIS"/>
    <property type="match status" value="1"/>
</dbReference>
<comment type="catalytic activity">
    <reaction evidence="4">
        <text>D-galactosamine 6-phosphate + H2O = D-tagatopyranose 1-phosphate + NH4(+)</text>
        <dbReference type="Rhea" id="RHEA:47680"/>
        <dbReference type="ChEBI" id="CHEBI:15377"/>
        <dbReference type="ChEBI" id="CHEBI:28938"/>
        <dbReference type="ChEBI" id="CHEBI:71674"/>
        <dbReference type="ChEBI" id="CHEBI:138150"/>
    </reaction>
</comment>
<evidence type="ECO:0000256" key="1">
    <source>
        <dbReference type="ARBA" id="ARBA00007748"/>
    </source>
</evidence>
<name>A0A0J6WNX2_MYCCU</name>
<dbReference type="AlphaFoldDB" id="A0A0J6WNX2"/>
<dbReference type="InterPro" id="IPR050303">
    <property type="entry name" value="GatZ_KbaZ_carbometab"/>
</dbReference>
<dbReference type="GO" id="GO:0005886">
    <property type="term" value="C:plasma membrane"/>
    <property type="evidence" value="ECO:0007669"/>
    <property type="project" value="TreeGrafter"/>
</dbReference>
<organism evidence="6 7">
    <name type="scientific">Mycolicibacterium chubuense</name>
    <name type="common">Mycobacterium chubuense</name>
    <dbReference type="NCBI Taxonomy" id="1800"/>
    <lineage>
        <taxon>Bacteria</taxon>
        <taxon>Bacillati</taxon>
        <taxon>Actinomycetota</taxon>
        <taxon>Actinomycetes</taxon>
        <taxon>Mycobacteriales</taxon>
        <taxon>Mycobacteriaceae</taxon>
        <taxon>Mycolicibacterium</taxon>
    </lineage>
</organism>
<dbReference type="InterPro" id="IPR046348">
    <property type="entry name" value="SIS_dom_sf"/>
</dbReference>
<dbReference type="GO" id="GO:1901135">
    <property type="term" value="P:carbohydrate derivative metabolic process"/>
    <property type="evidence" value="ECO:0007669"/>
    <property type="project" value="InterPro"/>
</dbReference>
<dbReference type="GO" id="GO:0097367">
    <property type="term" value="F:carbohydrate derivative binding"/>
    <property type="evidence" value="ECO:0007669"/>
    <property type="project" value="InterPro"/>
</dbReference>
<dbReference type="InterPro" id="IPR001347">
    <property type="entry name" value="SIS_dom"/>
</dbReference>
<reference evidence="6 7" key="1">
    <citation type="journal article" date="2015" name="Genome Biol. Evol.">
        <title>Characterization of Three Mycobacterium spp. with Potential Use in Bioremediation by Genome Sequencing and Comparative Genomics.</title>
        <authorList>
            <person name="Das S."/>
            <person name="Pettersson B.M."/>
            <person name="Behra P.R."/>
            <person name="Ramesh M."/>
            <person name="Dasgupta S."/>
            <person name="Bhattacharya A."/>
            <person name="Kirsebom L.A."/>
        </authorList>
    </citation>
    <scope>NUCLEOTIDE SEQUENCE [LARGE SCALE GENOMIC DNA]</scope>
    <source>
        <strain evidence="6 7">DSM 44219</strain>
    </source>
</reference>
<dbReference type="GO" id="GO:0016853">
    <property type="term" value="F:isomerase activity"/>
    <property type="evidence" value="ECO:0007669"/>
    <property type="project" value="UniProtKB-KW"/>
</dbReference>
<sequence>MTHTAIPDQKDGGATILEIGQQPDAWREVAGRCEEGAEQAHAFLRDLLARPDLRIILTGAGSSAFAGEIAAPVLRRHLHRRVEPIATTDIVASPLDHLEAETPTLLVSFARSGNSPESLATTALADQLVDHVWHLVLTCDRDGKLGRAHLGRPDSLVVYMPERTNDSGFAMTSSLTSMLLSCLLLLLGPARAEDVEALARAAEHVVGLQSDIRTLAQTKKQRFVYLGSGPLQGLARESALKLLELTAGEVVTYFDSPLGFRHGPKSVLDTDTLAVVYLSTDPYTRRYDLDIIAELRGQLGPDAVRVISAEPTPDDLGPAVVLPGLAGLPDALVALPYLVFGQYLALFTSLDYGKTPDNPFPSGEVSRVVRGVTIYPMNGDR</sequence>